<feature type="region of interest" description="Disordered" evidence="1">
    <location>
        <begin position="198"/>
        <end position="217"/>
    </location>
</feature>
<keyword evidence="3" id="KW-1185">Reference proteome</keyword>
<evidence type="ECO:0000313" key="4">
    <source>
        <dbReference type="WBParaSite" id="ECPE_0000924601-mRNA-1"/>
    </source>
</evidence>
<reference evidence="4" key="1">
    <citation type="submission" date="2016-06" db="UniProtKB">
        <authorList>
            <consortium name="WormBaseParasite"/>
        </authorList>
    </citation>
    <scope>IDENTIFICATION</scope>
</reference>
<name>A0A183AQI3_9TREM</name>
<gene>
    <name evidence="2" type="ORF">ECPE_LOCUS9218</name>
</gene>
<dbReference type="Proteomes" id="UP000272942">
    <property type="component" value="Unassembled WGS sequence"/>
</dbReference>
<feature type="region of interest" description="Disordered" evidence="1">
    <location>
        <begin position="1"/>
        <end position="90"/>
    </location>
</feature>
<evidence type="ECO:0000256" key="1">
    <source>
        <dbReference type="SAM" id="MobiDB-lite"/>
    </source>
</evidence>
<dbReference type="AlphaFoldDB" id="A0A183AQI3"/>
<dbReference type="OrthoDB" id="10618318at2759"/>
<reference evidence="2 3" key="2">
    <citation type="submission" date="2018-11" db="EMBL/GenBank/DDBJ databases">
        <authorList>
            <consortium name="Pathogen Informatics"/>
        </authorList>
    </citation>
    <scope>NUCLEOTIDE SEQUENCE [LARGE SCALE GENOMIC DNA]</scope>
    <source>
        <strain evidence="2 3">Egypt</strain>
    </source>
</reference>
<feature type="compositionally biased region" description="Polar residues" evidence="1">
    <location>
        <begin position="45"/>
        <end position="60"/>
    </location>
</feature>
<feature type="compositionally biased region" description="Basic and acidic residues" evidence="1">
    <location>
        <begin position="1"/>
        <end position="11"/>
    </location>
</feature>
<proteinExistence type="predicted"/>
<accession>A0A183AQI3</accession>
<feature type="compositionally biased region" description="Basic residues" evidence="1">
    <location>
        <begin position="79"/>
        <end position="90"/>
    </location>
</feature>
<organism evidence="4">
    <name type="scientific">Echinostoma caproni</name>
    <dbReference type="NCBI Taxonomy" id="27848"/>
    <lineage>
        <taxon>Eukaryota</taxon>
        <taxon>Metazoa</taxon>
        <taxon>Spiralia</taxon>
        <taxon>Lophotrochozoa</taxon>
        <taxon>Platyhelminthes</taxon>
        <taxon>Trematoda</taxon>
        <taxon>Digenea</taxon>
        <taxon>Plagiorchiida</taxon>
        <taxon>Echinostomata</taxon>
        <taxon>Echinostomatoidea</taxon>
        <taxon>Echinostomatidae</taxon>
        <taxon>Echinostoma</taxon>
    </lineage>
</organism>
<evidence type="ECO:0000313" key="3">
    <source>
        <dbReference type="Proteomes" id="UP000272942"/>
    </source>
</evidence>
<sequence>MPNSKSKDKSPTRGKTHSRLVDRFRHMTRFFSNPTLSGRKPCESVPTQMQQSILVNNLSQPDREPGAQQKQQPEYEQHAKKRHSGGHEKWKKLSLTTLKRRHKQHLSVLPEVPFKAATFSTARAQSVTSSSYWTVSESNAEIQVTELDDFLPIDKLDMPVVCSQAHFIAPSNQAIFRSSIASVEESVTTAIICSPPRVESEHVPRSGPLGDGIQVDR</sequence>
<protein>
    <submittedName>
        <fullName evidence="2 4">Uncharacterized protein</fullName>
    </submittedName>
</protein>
<evidence type="ECO:0000313" key="2">
    <source>
        <dbReference type="EMBL" id="VDP84996.1"/>
    </source>
</evidence>
<dbReference type="EMBL" id="UZAN01047085">
    <property type="protein sequence ID" value="VDP84996.1"/>
    <property type="molecule type" value="Genomic_DNA"/>
</dbReference>
<dbReference type="WBParaSite" id="ECPE_0000924601-mRNA-1">
    <property type="protein sequence ID" value="ECPE_0000924601-mRNA-1"/>
    <property type="gene ID" value="ECPE_0000924601"/>
</dbReference>